<protein>
    <recommendedName>
        <fullName evidence="3">Lipoprotein</fullName>
    </recommendedName>
</protein>
<dbReference type="Proteomes" id="UP000679247">
    <property type="component" value="Chromosome"/>
</dbReference>
<keyword evidence="2" id="KW-1185">Reference proteome</keyword>
<evidence type="ECO:0008006" key="3">
    <source>
        <dbReference type="Google" id="ProtNLM"/>
    </source>
</evidence>
<evidence type="ECO:0000313" key="2">
    <source>
        <dbReference type="Proteomes" id="UP000679247"/>
    </source>
</evidence>
<accession>A0ABX8FHF5</accession>
<dbReference type="PROSITE" id="PS51257">
    <property type="entry name" value="PROKAR_LIPOPROTEIN"/>
    <property type="match status" value="1"/>
</dbReference>
<name>A0ABX8FHF5_9BACI</name>
<sequence>MKRYLKILTLIMILILIGCEPLAKETMDFYENTGSIDLSSEDINSISINSSEKDVINNFGKPNEVEEIDNPKSKYLSYDGVEFGFVDDKVIRLFIKRTHENSKIYETYKEIKIGDKKEKVMKEYGDQYYERVESGIDTVGYFDKDNRINIEFGINEDKVIAVIIQQIGWKEDN</sequence>
<gene>
    <name evidence="1" type="ORF">J1899_10580</name>
</gene>
<organism evidence="1 2">
    <name type="scientific">Cytobacillus gottheilii</name>
    <dbReference type="NCBI Taxonomy" id="859144"/>
    <lineage>
        <taxon>Bacteria</taxon>
        <taxon>Bacillati</taxon>
        <taxon>Bacillota</taxon>
        <taxon>Bacilli</taxon>
        <taxon>Bacillales</taxon>
        <taxon>Bacillaceae</taxon>
        <taxon>Cytobacillus</taxon>
    </lineage>
</organism>
<dbReference type="EMBL" id="CP071709">
    <property type="protein sequence ID" value="QVY63457.1"/>
    <property type="molecule type" value="Genomic_DNA"/>
</dbReference>
<dbReference type="RefSeq" id="WP_214478603.1">
    <property type="nucleotide sequence ID" value="NZ_CP071709.1"/>
</dbReference>
<proteinExistence type="predicted"/>
<reference evidence="1 2" key="1">
    <citation type="submission" date="2021-03" db="EMBL/GenBank/DDBJ databases">
        <title>The first data on the complete genome of the tetrodotoxin-producing bacterium.</title>
        <authorList>
            <person name="Melnikova D.I."/>
            <person name="Nijland R."/>
            <person name="Magarlamov T.Y."/>
        </authorList>
    </citation>
    <scope>NUCLEOTIDE SEQUENCE [LARGE SCALE GENOMIC DNA]</scope>
    <source>
        <strain evidence="1 2">1839</strain>
    </source>
</reference>
<evidence type="ECO:0000313" key="1">
    <source>
        <dbReference type="EMBL" id="QVY63457.1"/>
    </source>
</evidence>